<dbReference type="EMBL" id="BMGI01000001">
    <property type="protein sequence ID" value="GGD27039.1"/>
    <property type="molecule type" value="Genomic_DNA"/>
</dbReference>
<evidence type="ECO:0000313" key="2">
    <source>
        <dbReference type="EMBL" id="GGD27039.1"/>
    </source>
</evidence>
<accession>A0ABQ1QI14</accession>
<dbReference type="Proteomes" id="UP000617355">
    <property type="component" value="Unassembled WGS sequence"/>
</dbReference>
<organism evidence="2 3">
    <name type="scientific">Sinisalibacter lacisalsi</name>
    <dbReference type="NCBI Taxonomy" id="1526570"/>
    <lineage>
        <taxon>Bacteria</taxon>
        <taxon>Pseudomonadati</taxon>
        <taxon>Pseudomonadota</taxon>
        <taxon>Alphaproteobacteria</taxon>
        <taxon>Rhodobacterales</taxon>
        <taxon>Roseobacteraceae</taxon>
        <taxon>Sinisalibacter</taxon>
    </lineage>
</organism>
<dbReference type="InterPro" id="IPR021478">
    <property type="entry name" value="DUF3131"/>
</dbReference>
<comment type="caution">
    <text evidence="2">The sequence shown here is derived from an EMBL/GenBank/DDBJ whole genome shotgun (WGS) entry which is preliminary data.</text>
</comment>
<reference evidence="3" key="1">
    <citation type="journal article" date="2019" name="Int. J. Syst. Evol. Microbiol.">
        <title>The Global Catalogue of Microorganisms (GCM) 10K type strain sequencing project: providing services to taxonomists for standard genome sequencing and annotation.</title>
        <authorList>
            <consortium name="The Broad Institute Genomics Platform"/>
            <consortium name="The Broad Institute Genome Sequencing Center for Infectious Disease"/>
            <person name="Wu L."/>
            <person name="Ma J."/>
        </authorList>
    </citation>
    <scope>NUCLEOTIDE SEQUENCE [LARGE SCALE GENOMIC DNA]</scope>
    <source>
        <strain evidence="3">CGMCC 1.12922</strain>
    </source>
</reference>
<evidence type="ECO:0000313" key="3">
    <source>
        <dbReference type="Proteomes" id="UP000617355"/>
    </source>
</evidence>
<sequence>MPLGAANLRFAFAQGAPDNLVLCLTGIGPETAPESLAAVAEVFISNAIPLCLVLEGDAPLSPAMEIAADLARREPGLVELVAGYAPGEASERYFQMLAAGALRRHLSDLAEVGAPEGEPLVARSVFTRGKGDGVDFPAFRSAGFHALLALGGDGGAARLSSIGRQQIVYSGGVELDLKTGVDAAIARAEALVQAAGNGLLALRVPSGAAPEAALLAGFESVAARLREAMDRGSRRCTRPIDLVLRLSAQPPAGLAIVLKPESENALQPGGVIAGLIGELDRNGLPYTLVRDEVQGTGASAYCVAADTQLGATEAIPPCVLDMTGAGVSETDPFHVVLFEGGAATGPYLGQDARLWIPLLRGRDLARLSPDALATASDHAILVTAGDVPTELDRTALALSLARLRDRGAAQFFPVADLADNLVAPAPILGRFQSARMRRHSDPPQSGRLAALERDRLRDDAALAWRFFARHSNEKTGMGAGTVQKSGSSLISFQQATLWDLGSQVQGIVAAREIGLIDTEEAGAGITAIFDHVPVQTIDGLRLPPLFLATDSGVALRRGFDLCDSARMLIALASARDAGLVSEAYASEFFESWDIAATLRDGRPFDHKGGGWVEAFQNHCTPYVRRGLAGWGIEVASPYPQPDGGDNADFCMRLLHSVAFIGHYATEPLLLEATELGHSAASRCLGEVLFDAQISSFETTGRLKCVSEISLHEAPWFTYQGLRVDLPGEQGWVIKAPNPDPAYATDAFRASVEAISAKAAYLWAAHYPHPYSQRLVSLVREKARVEGSGFSVGVFTGSGEPVPGYTDINTNGVILSAIAYQLRNRG</sequence>
<evidence type="ECO:0000259" key="1">
    <source>
        <dbReference type="Pfam" id="PF11329"/>
    </source>
</evidence>
<feature type="domain" description="DUF3131" evidence="1">
    <location>
        <begin position="459"/>
        <end position="822"/>
    </location>
</feature>
<keyword evidence="3" id="KW-1185">Reference proteome</keyword>
<protein>
    <recommendedName>
        <fullName evidence="1">DUF3131 domain-containing protein</fullName>
    </recommendedName>
</protein>
<name>A0ABQ1QI14_9RHOB</name>
<dbReference type="Pfam" id="PF11329">
    <property type="entry name" value="DUF3131"/>
    <property type="match status" value="1"/>
</dbReference>
<gene>
    <name evidence="2" type="ORF">GCM10011358_09200</name>
</gene>
<proteinExistence type="predicted"/>